<feature type="non-terminal residue" evidence="1">
    <location>
        <position position="1"/>
    </location>
</feature>
<accession>A0ABD0J1M3</accession>
<keyword evidence="2" id="KW-1185">Reference proteome</keyword>
<gene>
    <name evidence="1" type="ORF">BaRGS_00040077</name>
</gene>
<proteinExistence type="predicted"/>
<comment type="caution">
    <text evidence="1">The sequence shown here is derived from an EMBL/GenBank/DDBJ whole genome shotgun (WGS) entry which is preliminary data.</text>
</comment>
<reference evidence="1 2" key="1">
    <citation type="journal article" date="2023" name="Sci. Data">
        <title>Genome assembly of the Korean intertidal mud-creeper Batillaria attramentaria.</title>
        <authorList>
            <person name="Patra A.K."/>
            <person name="Ho P.T."/>
            <person name="Jun S."/>
            <person name="Lee S.J."/>
            <person name="Kim Y."/>
            <person name="Won Y.J."/>
        </authorList>
    </citation>
    <scope>NUCLEOTIDE SEQUENCE [LARGE SCALE GENOMIC DNA]</scope>
    <source>
        <strain evidence="1">Wonlab-2016</strain>
    </source>
</reference>
<name>A0ABD0J1M3_9CAEN</name>
<protein>
    <submittedName>
        <fullName evidence="1">Uncharacterized protein</fullName>
    </submittedName>
</protein>
<organism evidence="1 2">
    <name type="scientific">Batillaria attramentaria</name>
    <dbReference type="NCBI Taxonomy" id="370345"/>
    <lineage>
        <taxon>Eukaryota</taxon>
        <taxon>Metazoa</taxon>
        <taxon>Spiralia</taxon>
        <taxon>Lophotrochozoa</taxon>
        <taxon>Mollusca</taxon>
        <taxon>Gastropoda</taxon>
        <taxon>Caenogastropoda</taxon>
        <taxon>Sorbeoconcha</taxon>
        <taxon>Cerithioidea</taxon>
        <taxon>Batillariidae</taxon>
        <taxon>Batillaria</taxon>
    </lineage>
</organism>
<evidence type="ECO:0000313" key="1">
    <source>
        <dbReference type="EMBL" id="KAK7448737.1"/>
    </source>
</evidence>
<dbReference type="Proteomes" id="UP001519460">
    <property type="component" value="Unassembled WGS sequence"/>
</dbReference>
<evidence type="ECO:0000313" key="2">
    <source>
        <dbReference type="Proteomes" id="UP001519460"/>
    </source>
</evidence>
<dbReference type="EMBL" id="JACVVK020000757">
    <property type="protein sequence ID" value="KAK7448737.1"/>
    <property type="molecule type" value="Genomic_DNA"/>
</dbReference>
<sequence length="96" mass="10654">RCWTRRPQVGCQSIVCPLINYTPGSITSLALQSSRHVCPAMRLEWSFFFPANPRAGFALTAGLPLEIWRRAAEVCVKAEREIKQKGKLEAGGEHAS</sequence>
<dbReference type="AlphaFoldDB" id="A0ABD0J1M3"/>